<organism evidence="2 3">
    <name type="scientific">Marasmius crinis-equi</name>
    <dbReference type="NCBI Taxonomy" id="585013"/>
    <lineage>
        <taxon>Eukaryota</taxon>
        <taxon>Fungi</taxon>
        <taxon>Dikarya</taxon>
        <taxon>Basidiomycota</taxon>
        <taxon>Agaricomycotina</taxon>
        <taxon>Agaricomycetes</taxon>
        <taxon>Agaricomycetidae</taxon>
        <taxon>Agaricales</taxon>
        <taxon>Marasmiineae</taxon>
        <taxon>Marasmiaceae</taxon>
        <taxon>Marasmius</taxon>
    </lineage>
</organism>
<sequence length="263" mass="29285">HATVNSPDASLCASDSVPQPEELPARARRVSGRVSAPILPPSHSEQAQQTEETSFSRLGGPFKQITVDISSQPDSGHGRFSLAHGTNVDRRNEARPVEAMNCDLAPTHAMGFESGTPIIEMEETVANFQQYLGATVPQDETIEDFVARQNATTRMMWHTFDNLFTTWATEQRAFAARAANDRVAIEESELQMRWIRDQLDNITSNLCAQAEQLNRLSMTMQSNMQRITALESAATRSQVLATALPPFSSIWPFQHVRSARTWQ</sequence>
<evidence type="ECO:0000256" key="1">
    <source>
        <dbReference type="SAM" id="MobiDB-lite"/>
    </source>
</evidence>
<comment type="caution">
    <text evidence="2">The sequence shown here is derived from an EMBL/GenBank/DDBJ whole genome shotgun (WGS) entry which is preliminary data.</text>
</comment>
<protein>
    <submittedName>
        <fullName evidence="2">Uncharacterized protein</fullName>
    </submittedName>
</protein>
<proteinExistence type="predicted"/>
<feature type="non-terminal residue" evidence="2">
    <location>
        <position position="1"/>
    </location>
</feature>
<feature type="region of interest" description="Disordered" evidence="1">
    <location>
        <begin position="1"/>
        <end position="93"/>
    </location>
</feature>
<name>A0ABR3F0D2_9AGAR</name>
<evidence type="ECO:0000313" key="3">
    <source>
        <dbReference type="Proteomes" id="UP001465976"/>
    </source>
</evidence>
<gene>
    <name evidence="2" type="ORF">V5O48_013474</name>
</gene>
<dbReference type="EMBL" id="JBAHYK010001322">
    <property type="protein sequence ID" value="KAL0568509.1"/>
    <property type="molecule type" value="Genomic_DNA"/>
</dbReference>
<dbReference type="Proteomes" id="UP001465976">
    <property type="component" value="Unassembled WGS sequence"/>
</dbReference>
<keyword evidence="3" id="KW-1185">Reference proteome</keyword>
<reference evidence="2 3" key="1">
    <citation type="submission" date="2024-02" db="EMBL/GenBank/DDBJ databases">
        <title>A draft genome for the cacao thread blight pathogen Marasmius crinis-equi.</title>
        <authorList>
            <person name="Cohen S.P."/>
            <person name="Baruah I.K."/>
            <person name="Amoako-Attah I."/>
            <person name="Bukari Y."/>
            <person name="Meinhardt L.W."/>
            <person name="Bailey B.A."/>
        </authorList>
    </citation>
    <scope>NUCLEOTIDE SEQUENCE [LARGE SCALE GENOMIC DNA]</scope>
    <source>
        <strain evidence="2 3">GH-76</strain>
    </source>
</reference>
<accession>A0ABR3F0D2</accession>
<feature type="compositionally biased region" description="Polar residues" evidence="1">
    <location>
        <begin position="43"/>
        <end position="56"/>
    </location>
</feature>
<evidence type="ECO:0000313" key="2">
    <source>
        <dbReference type="EMBL" id="KAL0568509.1"/>
    </source>
</evidence>